<dbReference type="GO" id="GO:0005524">
    <property type="term" value="F:ATP binding"/>
    <property type="evidence" value="ECO:0007669"/>
    <property type="project" value="UniProtKB-KW"/>
</dbReference>
<evidence type="ECO:0000256" key="2">
    <source>
        <dbReference type="ARBA" id="ARBA00022448"/>
    </source>
</evidence>
<dbReference type="NCBIfam" id="TIGR01727">
    <property type="entry name" value="oligo_HPY"/>
    <property type="match status" value="1"/>
</dbReference>
<evidence type="ECO:0000259" key="6">
    <source>
        <dbReference type="PROSITE" id="PS50893"/>
    </source>
</evidence>
<keyword evidence="3" id="KW-0547">Nucleotide-binding</keyword>
<dbReference type="GO" id="GO:0016887">
    <property type="term" value="F:ATP hydrolysis activity"/>
    <property type="evidence" value="ECO:0007669"/>
    <property type="project" value="InterPro"/>
</dbReference>
<reference evidence="7 8" key="1">
    <citation type="submission" date="2016-06" db="EMBL/GenBank/DDBJ databases">
        <authorList>
            <person name="Kjaerup R.B."/>
            <person name="Dalgaard T.S."/>
            <person name="Juul-Madsen H.R."/>
        </authorList>
    </citation>
    <scope>NUCLEOTIDE SEQUENCE [LARGE SCALE GENOMIC DNA]</scope>
    <source>
        <strain evidence="7 8">DSM 45577</strain>
    </source>
</reference>
<dbReference type="OrthoDB" id="8481147at2"/>
<dbReference type="PROSITE" id="PS50893">
    <property type="entry name" value="ABC_TRANSPORTER_2"/>
    <property type="match status" value="1"/>
</dbReference>
<dbReference type="InterPro" id="IPR013563">
    <property type="entry name" value="Oligopep_ABC_C"/>
</dbReference>
<dbReference type="InterPro" id="IPR050319">
    <property type="entry name" value="ABC_transp_ATP-bind"/>
</dbReference>
<dbReference type="FunFam" id="3.40.50.300:FF:000016">
    <property type="entry name" value="Oligopeptide ABC transporter ATP-binding component"/>
    <property type="match status" value="1"/>
</dbReference>
<dbReference type="EMBL" id="FMIA01000002">
    <property type="protein sequence ID" value="SCL60795.1"/>
    <property type="molecule type" value="Genomic_DNA"/>
</dbReference>
<dbReference type="PANTHER" id="PTHR43776">
    <property type="entry name" value="TRANSPORT ATP-BINDING PROTEIN"/>
    <property type="match status" value="1"/>
</dbReference>
<evidence type="ECO:0000256" key="1">
    <source>
        <dbReference type="ARBA" id="ARBA00005417"/>
    </source>
</evidence>
<dbReference type="Gene3D" id="3.40.50.300">
    <property type="entry name" value="P-loop containing nucleotide triphosphate hydrolases"/>
    <property type="match status" value="1"/>
</dbReference>
<sequence length="360" mass="39540">MSEAPDQTATRSAAPDERTAPDRTLLRVRDLAVDFKVPVRGKLRPARLRAVSGVDLDIRRGEIIGVVGESGCGKSTTGRAILQLLKPSSGTVTFDGTELTTLSRGRMRAMRRRMQMIFQDPYASLNPRMTIGELIEEPLLVHADLSAAGRRAKAVETMQLVGLSEQWHERYPHEFSGGQRQRVGIARALVSNPDFIVADEPVSALDVSVQAQIVNLLEQLQEDLGLTMMFIAHDLAVVRHLCDRIAVMYLGTVVEVGECEDMYRRPQHPYTKALLSAVPIPDPLVETERRRVILTGDVPSPLSPPSGCRFRTRCWKAQDVCATQEPVLTTAAGSGHQVACHFPEEPGPLDQTLVAVAGDR</sequence>
<dbReference type="AlphaFoldDB" id="A0A1C6V3H7"/>
<dbReference type="SUPFAM" id="SSF52540">
    <property type="entry name" value="P-loop containing nucleoside triphosphate hydrolases"/>
    <property type="match status" value="1"/>
</dbReference>
<gene>
    <name evidence="7" type="ORF">GA0070617_4476</name>
</gene>
<dbReference type="STRING" id="683228.GA0070617_4476"/>
<feature type="domain" description="ABC transporter" evidence="6">
    <location>
        <begin position="26"/>
        <end position="275"/>
    </location>
</feature>
<dbReference type="InterPro" id="IPR003593">
    <property type="entry name" value="AAA+_ATPase"/>
</dbReference>
<feature type="region of interest" description="Disordered" evidence="5">
    <location>
        <begin position="1"/>
        <end position="22"/>
    </location>
</feature>
<keyword evidence="4 7" id="KW-0067">ATP-binding</keyword>
<dbReference type="InterPro" id="IPR017871">
    <property type="entry name" value="ABC_transporter-like_CS"/>
</dbReference>
<keyword evidence="2" id="KW-0813">Transport</keyword>
<dbReference type="PROSITE" id="PS00211">
    <property type="entry name" value="ABC_TRANSPORTER_1"/>
    <property type="match status" value="1"/>
</dbReference>
<dbReference type="InterPro" id="IPR003439">
    <property type="entry name" value="ABC_transporter-like_ATP-bd"/>
</dbReference>
<proteinExistence type="inferred from homology"/>
<dbReference type="CDD" id="cd03257">
    <property type="entry name" value="ABC_NikE_OppD_transporters"/>
    <property type="match status" value="1"/>
</dbReference>
<evidence type="ECO:0000313" key="7">
    <source>
        <dbReference type="EMBL" id="SCL60795.1"/>
    </source>
</evidence>
<dbReference type="InterPro" id="IPR027417">
    <property type="entry name" value="P-loop_NTPase"/>
</dbReference>
<comment type="similarity">
    <text evidence="1">Belongs to the ABC transporter superfamily.</text>
</comment>
<evidence type="ECO:0000256" key="4">
    <source>
        <dbReference type="ARBA" id="ARBA00022840"/>
    </source>
</evidence>
<dbReference type="Pfam" id="PF00005">
    <property type="entry name" value="ABC_tran"/>
    <property type="match status" value="1"/>
</dbReference>
<dbReference type="SMART" id="SM00382">
    <property type="entry name" value="AAA"/>
    <property type="match status" value="1"/>
</dbReference>
<dbReference type="GO" id="GO:0015833">
    <property type="term" value="P:peptide transport"/>
    <property type="evidence" value="ECO:0007669"/>
    <property type="project" value="InterPro"/>
</dbReference>
<dbReference type="PANTHER" id="PTHR43776:SF7">
    <property type="entry name" value="D,D-DIPEPTIDE TRANSPORT ATP-BINDING PROTEIN DDPF-RELATED"/>
    <property type="match status" value="1"/>
</dbReference>
<organism evidence="7 8">
    <name type="scientific">Micromonospora yangpuensis</name>
    <dbReference type="NCBI Taxonomy" id="683228"/>
    <lineage>
        <taxon>Bacteria</taxon>
        <taxon>Bacillati</taxon>
        <taxon>Actinomycetota</taxon>
        <taxon>Actinomycetes</taxon>
        <taxon>Micromonosporales</taxon>
        <taxon>Micromonosporaceae</taxon>
        <taxon>Micromonospora</taxon>
    </lineage>
</organism>
<evidence type="ECO:0000256" key="5">
    <source>
        <dbReference type="SAM" id="MobiDB-lite"/>
    </source>
</evidence>
<feature type="compositionally biased region" description="Polar residues" evidence="5">
    <location>
        <begin position="1"/>
        <end position="11"/>
    </location>
</feature>
<accession>A0A1C6V3H7</accession>
<dbReference type="Pfam" id="PF08352">
    <property type="entry name" value="oligo_HPY"/>
    <property type="match status" value="1"/>
</dbReference>
<protein>
    <submittedName>
        <fullName evidence="7">Peptide/nickel transport system ATP-binding protein</fullName>
    </submittedName>
</protein>
<dbReference type="Proteomes" id="UP000198937">
    <property type="component" value="Unassembled WGS sequence"/>
</dbReference>
<evidence type="ECO:0000256" key="3">
    <source>
        <dbReference type="ARBA" id="ARBA00022741"/>
    </source>
</evidence>
<name>A0A1C6V3H7_9ACTN</name>
<keyword evidence="8" id="KW-1185">Reference proteome</keyword>
<dbReference type="GO" id="GO:0055085">
    <property type="term" value="P:transmembrane transport"/>
    <property type="evidence" value="ECO:0007669"/>
    <property type="project" value="UniProtKB-ARBA"/>
</dbReference>
<evidence type="ECO:0000313" key="8">
    <source>
        <dbReference type="Proteomes" id="UP000198937"/>
    </source>
</evidence>
<dbReference type="RefSeq" id="WP_091441993.1">
    <property type="nucleotide sequence ID" value="NZ_BMMJ01000008.1"/>
</dbReference>